<dbReference type="RefSeq" id="WP_085421202.1">
    <property type="nucleotide sequence ID" value="NZ_FXAF01000003.1"/>
</dbReference>
<evidence type="ECO:0000313" key="5">
    <source>
        <dbReference type="EMBL" id="SMF21288.1"/>
    </source>
</evidence>
<sequence>MKITDLRTTPVRLPLAEPLGNATATIHEFSCLVVDLITDEGLRGENLIFTIRPEQLKLLDSMVHVLRDAVIGRDPDDTGAFWADAWRRINFIGFTGVSIMGISAIDGAMWDLKGRRAGLSISRQLGRCRETIPAYASGGLWLTQDIPSLVRQAEGFVAQGFKAMKLRLAGRIDVDLPRVKAVRTAVGSDIGLMVDANQVLSADEAIKLGHALSPCDIAWFEEPVPAHALGDSAKVAKALKMPIASGENEYTRYGFLRMIETGAASILMPDLQRVGGVTEFARVGALAASFDLPISSHLFPEMSLQLLAHVPTAHSLEYLEWFAPLYEEKIELRNGEAVIPDRPGWGIALERSAIDRYVI</sequence>
<keyword evidence="2" id="KW-0479">Metal-binding</keyword>
<keyword evidence="6" id="KW-1185">Reference proteome</keyword>
<organism evidence="5 6">
    <name type="scientific">Xaviernesmea oryzae</name>
    <dbReference type="NCBI Taxonomy" id="464029"/>
    <lineage>
        <taxon>Bacteria</taxon>
        <taxon>Pseudomonadati</taxon>
        <taxon>Pseudomonadota</taxon>
        <taxon>Alphaproteobacteria</taxon>
        <taxon>Hyphomicrobiales</taxon>
        <taxon>Rhizobiaceae</taxon>
        <taxon>Rhizobium/Agrobacterium group</taxon>
        <taxon>Xaviernesmea</taxon>
    </lineage>
</organism>
<dbReference type="SMART" id="SM00922">
    <property type="entry name" value="MR_MLE"/>
    <property type="match status" value="1"/>
</dbReference>
<evidence type="ECO:0000313" key="6">
    <source>
        <dbReference type="Proteomes" id="UP000192903"/>
    </source>
</evidence>
<dbReference type="EMBL" id="FXAF01000003">
    <property type="protein sequence ID" value="SMF21288.1"/>
    <property type="molecule type" value="Genomic_DNA"/>
</dbReference>
<comment type="cofactor">
    <cofactor evidence="1">
        <name>Mg(2+)</name>
        <dbReference type="ChEBI" id="CHEBI:18420"/>
    </cofactor>
</comment>
<name>A0A1X7DTM6_9HYPH</name>
<dbReference type="GO" id="GO:0016836">
    <property type="term" value="F:hydro-lyase activity"/>
    <property type="evidence" value="ECO:0007669"/>
    <property type="project" value="TreeGrafter"/>
</dbReference>
<accession>A0A1X7DTM6</accession>
<feature type="domain" description="Mandelate racemase/muconate lactonizing enzyme C-terminal" evidence="4">
    <location>
        <begin position="147"/>
        <end position="242"/>
    </location>
</feature>
<dbReference type="InterPro" id="IPR029017">
    <property type="entry name" value="Enolase-like_N"/>
</dbReference>
<dbReference type="CDD" id="cd03316">
    <property type="entry name" value="MR_like"/>
    <property type="match status" value="1"/>
</dbReference>
<dbReference type="InterPro" id="IPR036849">
    <property type="entry name" value="Enolase-like_C_sf"/>
</dbReference>
<proteinExistence type="predicted"/>
<gene>
    <name evidence="5" type="ORF">SAMN02982989_5840</name>
</gene>
<dbReference type="Gene3D" id="3.20.20.120">
    <property type="entry name" value="Enolase-like C-terminal domain"/>
    <property type="match status" value="1"/>
</dbReference>
<dbReference type="SUPFAM" id="SSF54826">
    <property type="entry name" value="Enolase N-terminal domain-like"/>
    <property type="match status" value="1"/>
</dbReference>
<dbReference type="STRING" id="464029.SAMN02982989_5840"/>
<dbReference type="GO" id="GO:0000287">
    <property type="term" value="F:magnesium ion binding"/>
    <property type="evidence" value="ECO:0007669"/>
    <property type="project" value="TreeGrafter"/>
</dbReference>
<dbReference type="InterPro" id="IPR029065">
    <property type="entry name" value="Enolase_C-like"/>
</dbReference>
<evidence type="ECO:0000256" key="1">
    <source>
        <dbReference type="ARBA" id="ARBA00001946"/>
    </source>
</evidence>
<dbReference type="Proteomes" id="UP000192903">
    <property type="component" value="Unassembled WGS sequence"/>
</dbReference>
<dbReference type="PANTHER" id="PTHR13794">
    <property type="entry name" value="ENOLASE SUPERFAMILY, MANDELATE RACEMASE"/>
    <property type="match status" value="1"/>
</dbReference>
<dbReference type="InterPro" id="IPR046945">
    <property type="entry name" value="RHMD-like"/>
</dbReference>
<evidence type="ECO:0000259" key="4">
    <source>
        <dbReference type="SMART" id="SM00922"/>
    </source>
</evidence>
<dbReference type="InterPro" id="IPR013342">
    <property type="entry name" value="Mandelate_racemase_C"/>
</dbReference>
<evidence type="ECO:0000256" key="2">
    <source>
        <dbReference type="ARBA" id="ARBA00022723"/>
    </source>
</evidence>
<dbReference type="AlphaFoldDB" id="A0A1X7DTM6"/>
<protein>
    <submittedName>
        <fullName evidence="5">L-alanine-DL-glutamate epimerase</fullName>
    </submittedName>
</protein>
<dbReference type="SFLD" id="SFLDS00001">
    <property type="entry name" value="Enolase"/>
    <property type="match status" value="1"/>
</dbReference>
<dbReference type="PANTHER" id="PTHR13794:SF58">
    <property type="entry name" value="MITOCHONDRIAL ENOLASE SUPERFAMILY MEMBER 1"/>
    <property type="match status" value="1"/>
</dbReference>
<dbReference type="Pfam" id="PF13378">
    <property type="entry name" value="MR_MLE_C"/>
    <property type="match status" value="1"/>
</dbReference>
<keyword evidence="3" id="KW-0460">Magnesium</keyword>
<dbReference type="Pfam" id="PF02746">
    <property type="entry name" value="MR_MLE_N"/>
    <property type="match status" value="1"/>
</dbReference>
<dbReference type="Gene3D" id="3.30.390.10">
    <property type="entry name" value="Enolase-like, N-terminal domain"/>
    <property type="match status" value="1"/>
</dbReference>
<dbReference type="SFLD" id="SFLDG00179">
    <property type="entry name" value="mandelate_racemase"/>
    <property type="match status" value="1"/>
</dbReference>
<dbReference type="InterPro" id="IPR013341">
    <property type="entry name" value="Mandelate_racemase_N_dom"/>
</dbReference>
<dbReference type="SUPFAM" id="SSF51604">
    <property type="entry name" value="Enolase C-terminal domain-like"/>
    <property type="match status" value="1"/>
</dbReference>
<reference evidence="6" key="1">
    <citation type="submission" date="2017-04" db="EMBL/GenBank/DDBJ databases">
        <authorList>
            <person name="Varghese N."/>
            <person name="Submissions S."/>
        </authorList>
    </citation>
    <scope>NUCLEOTIDE SEQUENCE [LARGE SCALE GENOMIC DNA]</scope>
    <source>
        <strain evidence="6">B4P</strain>
    </source>
</reference>
<dbReference type="GO" id="GO:0016052">
    <property type="term" value="P:carbohydrate catabolic process"/>
    <property type="evidence" value="ECO:0007669"/>
    <property type="project" value="TreeGrafter"/>
</dbReference>
<evidence type="ECO:0000256" key="3">
    <source>
        <dbReference type="ARBA" id="ARBA00022842"/>
    </source>
</evidence>
<dbReference type="OrthoDB" id="9802699at2"/>